<reference evidence="1 2" key="1">
    <citation type="submission" date="2016-10" db="EMBL/GenBank/DDBJ databases">
        <authorList>
            <person name="de Groot N.N."/>
        </authorList>
    </citation>
    <scope>NUCLEOTIDE SEQUENCE [LARGE SCALE GENOMIC DNA]</scope>
    <source>
        <strain evidence="1 2">CGMCC 1.11156</strain>
    </source>
</reference>
<organism evidence="1 2">
    <name type="scientific">Nocardioides psychrotolerans</name>
    <dbReference type="NCBI Taxonomy" id="1005945"/>
    <lineage>
        <taxon>Bacteria</taxon>
        <taxon>Bacillati</taxon>
        <taxon>Actinomycetota</taxon>
        <taxon>Actinomycetes</taxon>
        <taxon>Propionibacteriales</taxon>
        <taxon>Nocardioidaceae</taxon>
        <taxon>Nocardioides</taxon>
    </lineage>
</organism>
<gene>
    <name evidence="1" type="ORF">SAMN05216561_101361</name>
</gene>
<dbReference type="InterPro" id="IPR027417">
    <property type="entry name" value="P-loop_NTPase"/>
</dbReference>
<dbReference type="AlphaFoldDB" id="A0A1I3BW58"/>
<accession>A0A1I3BW58</accession>
<dbReference type="GO" id="GO:0016740">
    <property type="term" value="F:transferase activity"/>
    <property type="evidence" value="ECO:0007669"/>
    <property type="project" value="UniProtKB-KW"/>
</dbReference>
<dbReference type="SUPFAM" id="SSF52540">
    <property type="entry name" value="P-loop containing nucleoside triphosphate hydrolases"/>
    <property type="match status" value="1"/>
</dbReference>
<dbReference type="EMBL" id="FOQG01000001">
    <property type="protein sequence ID" value="SFH66473.1"/>
    <property type="molecule type" value="Genomic_DNA"/>
</dbReference>
<dbReference type="Pfam" id="PF13469">
    <property type="entry name" value="Sulfotransfer_3"/>
    <property type="match status" value="1"/>
</dbReference>
<protein>
    <submittedName>
        <fullName evidence="1">Sulfotransferase family protein</fullName>
    </submittedName>
</protein>
<dbReference type="RefSeq" id="WP_091109898.1">
    <property type="nucleotide sequence ID" value="NZ_BKAF01000001.1"/>
</dbReference>
<evidence type="ECO:0000313" key="2">
    <source>
        <dbReference type="Proteomes" id="UP000198649"/>
    </source>
</evidence>
<sequence length="64" mass="6736">MTTTTPLFVVGVGRSGTTTLASLLSSHPRVVIGQERYKALWGKRIVELTPDCFTAPGSSTSPTG</sequence>
<name>A0A1I3BW58_9ACTN</name>
<evidence type="ECO:0000313" key="1">
    <source>
        <dbReference type="EMBL" id="SFH66473.1"/>
    </source>
</evidence>
<dbReference type="STRING" id="1005945.SAMN05216561_101361"/>
<keyword evidence="2" id="KW-1185">Reference proteome</keyword>
<dbReference type="Gene3D" id="3.40.50.300">
    <property type="entry name" value="P-loop containing nucleotide triphosphate hydrolases"/>
    <property type="match status" value="1"/>
</dbReference>
<proteinExistence type="predicted"/>
<dbReference type="Proteomes" id="UP000198649">
    <property type="component" value="Unassembled WGS sequence"/>
</dbReference>
<keyword evidence="1" id="KW-0808">Transferase</keyword>